<keyword evidence="10" id="KW-1185">Reference proteome</keyword>
<feature type="chain" id="PRO_5047399102" evidence="7">
    <location>
        <begin position="21"/>
        <end position="208"/>
    </location>
</feature>
<comment type="cofactor">
    <cofactor evidence="1">
        <name>Cu(2+)</name>
        <dbReference type="ChEBI" id="CHEBI:29036"/>
    </cofactor>
</comment>
<comment type="caution">
    <text evidence="9">The sequence shown here is derived from an EMBL/GenBank/DDBJ whole genome shotgun (WGS) entry which is preliminary data.</text>
</comment>
<dbReference type="GeneID" id="98174661"/>
<sequence length="208" mass="22464">MHFSPASLLAVAGLAAQASAHGLVRTPATRQPGTATEAACGRTMVRFYTDDATSYPEALLRANPRGLTDGYDAAKCNLWLCKGYQFGDNEANVQSYKPGDVVDMEVFIRIPHRGHANVSVVDTASNTVIGTPLKAWAENYAASANPPADQTKFSVTVPELEGKCTEPGACVIQWYWFGQGQTYESCIDFTIPAATEAPARRMRGRSWA</sequence>
<protein>
    <submittedName>
        <fullName evidence="9">Chitin-binding, domain 3</fullName>
    </submittedName>
</protein>
<dbReference type="RefSeq" id="XP_070915439.1">
    <property type="nucleotide sequence ID" value="XM_071059338.1"/>
</dbReference>
<evidence type="ECO:0000256" key="7">
    <source>
        <dbReference type="SAM" id="SignalP"/>
    </source>
</evidence>
<keyword evidence="2" id="KW-0479">Metal-binding</keyword>
<evidence type="ECO:0000313" key="10">
    <source>
        <dbReference type="Proteomes" id="UP001628179"/>
    </source>
</evidence>
<keyword evidence="7" id="KW-0732">Signal</keyword>
<dbReference type="Proteomes" id="UP001628179">
    <property type="component" value="Unassembled WGS sequence"/>
</dbReference>
<accession>A0ABQ0G7I0</accession>
<feature type="domain" description="Chitin-binding type-4" evidence="8">
    <location>
        <begin position="21"/>
        <end position="189"/>
    </location>
</feature>
<dbReference type="Pfam" id="PF03067">
    <property type="entry name" value="LPMO_10"/>
    <property type="match status" value="1"/>
</dbReference>
<evidence type="ECO:0000256" key="6">
    <source>
        <dbReference type="ARBA" id="ARBA00034311"/>
    </source>
</evidence>
<evidence type="ECO:0000256" key="5">
    <source>
        <dbReference type="ARBA" id="ARBA00023180"/>
    </source>
</evidence>
<proteinExistence type="inferred from homology"/>
<dbReference type="PANTHER" id="PTHR36575:SF2">
    <property type="entry name" value="CHITIN-BINDING TYPE-4 DOMAIN-CONTAINING PROTEIN-RELATED"/>
    <property type="match status" value="1"/>
</dbReference>
<name>A0ABQ0G7I0_9PEZI</name>
<keyword evidence="3" id="KW-0186">Copper</keyword>
<evidence type="ECO:0000259" key="8">
    <source>
        <dbReference type="Pfam" id="PF03067"/>
    </source>
</evidence>
<evidence type="ECO:0000256" key="1">
    <source>
        <dbReference type="ARBA" id="ARBA00001973"/>
    </source>
</evidence>
<keyword evidence="4" id="KW-1015">Disulfide bond</keyword>
<evidence type="ECO:0000313" key="9">
    <source>
        <dbReference type="EMBL" id="GAB1313708.1"/>
    </source>
</evidence>
<dbReference type="InterPro" id="IPR052282">
    <property type="entry name" value="Starch-active_LPMO"/>
</dbReference>
<gene>
    <name evidence="9" type="ORF">MFIFM68171_03918</name>
</gene>
<evidence type="ECO:0000256" key="2">
    <source>
        <dbReference type="ARBA" id="ARBA00022723"/>
    </source>
</evidence>
<reference evidence="9 10" key="1">
    <citation type="submission" date="2024-09" db="EMBL/GenBank/DDBJ databases">
        <title>Itraconazole resistance in Madurella fahalii resulting from another homologue of gene encoding cytochrome P450 14-alpha sterol demethylase (CYP51).</title>
        <authorList>
            <person name="Yoshioka I."/>
            <person name="Fahal A.H."/>
            <person name="Kaneko S."/>
            <person name="Yaguchi T."/>
        </authorList>
    </citation>
    <scope>NUCLEOTIDE SEQUENCE [LARGE SCALE GENOMIC DNA]</scope>
    <source>
        <strain evidence="9 10">IFM 68171</strain>
    </source>
</reference>
<keyword evidence="5" id="KW-0325">Glycoprotein</keyword>
<comment type="similarity">
    <text evidence="6">Belongs to the polysaccharide monooxygenase AA13 family.</text>
</comment>
<evidence type="ECO:0000256" key="4">
    <source>
        <dbReference type="ARBA" id="ARBA00023157"/>
    </source>
</evidence>
<dbReference type="EMBL" id="BAAFSV010000002">
    <property type="protein sequence ID" value="GAB1313708.1"/>
    <property type="molecule type" value="Genomic_DNA"/>
</dbReference>
<dbReference type="Gene3D" id="2.70.50.70">
    <property type="match status" value="1"/>
</dbReference>
<dbReference type="PANTHER" id="PTHR36575">
    <property type="entry name" value="BINDING PROTEIN, PUTATIVE (AFU_ORTHOLOGUE AFUA_1G14430)-RELATED"/>
    <property type="match status" value="1"/>
</dbReference>
<dbReference type="InterPro" id="IPR004302">
    <property type="entry name" value="Cellulose/chitin-bd_N"/>
</dbReference>
<feature type="signal peptide" evidence="7">
    <location>
        <begin position="1"/>
        <end position="20"/>
    </location>
</feature>
<organism evidence="9 10">
    <name type="scientific">Madurella fahalii</name>
    <dbReference type="NCBI Taxonomy" id="1157608"/>
    <lineage>
        <taxon>Eukaryota</taxon>
        <taxon>Fungi</taxon>
        <taxon>Dikarya</taxon>
        <taxon>Ascomycota</taxon>
        <taxon>Pezizomycotina</taxon>
        <taxon>Sordariomycetes</taxon>
        <taxon>Sordariomycetidae</taxon>
        <taxon>Sordariales</taxon>
        <taxon>Sordariales incertae sedis</taxon>
        <taxon>Madurella</taxon>
    </lineage>
</organism>
<evidence type="ECO:0000256" key="3">
    <source>
        <dbReference type="ARBA" id="ARBA00023008"/>
    </source>
</evidence>